<evidence type="ECO:0000256" key="4">
    <source>
        <dbReference type="ARBA" id="ARBA00023284"/>
    </source>
</evidence>
<keyword evidence="8" id="KW-1185">Reference proteome</keyword>
<feature type="domain" description="Thioredoxin" evidence="6">
    <location>
        <begin position="318"/>
        <end position="458"/>
    </location>
</feature>
<comment type="subcellular location">
    <subcellularLocation>
        <location evidence="1">Cell envelope</location>
    </subcellularLocation>
</comment>
<organism evidence="7 8">
    <name type="scientific">Terrimonas rubra</name>
    <dbReference type="NCBI Taxonomy" id="1035890"/>
    <lineage>
        <taxon>Bacteria</taxon>
        <taxon>Pseudomonadati</taxon>
        <taxon>Bacteroidota</taxon>
        <taxon>Chitinophagia</taxon>
        <taxon>Chitinophagales</taxon>
        <taxon>Chitinophagaceae</taxon>
        <taxon>Terrimonas</taxon>
    </lineage>
</organism>
<dbReference type="Gene3D" id="3.40.30.10">
    <property type="entry name" value="Glutaredoxin"/>
    <property type="match status" value="1"/>
</dbReference>
<accession>A0ABW6A5U6</accession>
<feature type="signal peptide" evidence="5">
    <location>
        <begin position="1"/>
        <end position="21"/>
    </location>
</feature>
<keyword evidence="5" id="KW-0732">Signal</keyword>
<evidence type="ECO:0000313" key="8">
    <source>
        <dbReference type="Proteomes" id="UP001597511"/>
    </source>
</evidence>
<dbReference type="InterPro" id="IPR013766">
    <property type="entry name" value="Thioredoxin_domain"/>
</dbReference>
<name>A0ABW6A5U6_9BACT</name>
<dbReference type="PANTHER" id="PTHR42852">
    <property type="entry name" value="THIOL:DISULFIDE INTERCHANGE PROTEIN DSBE"/>
    <property type="match status" value="1"/>
</dbReference>
<dbReference type="Proteomes" id="UP001597511">
    <property type="component" value="Unassembled WGS sequence"/>
</dbReference>
<dbReference type="RefSeq" id="WP_386097498.1">
    <property type="nucleotide sequence ID" value="NZ_JBHUOZ010000002.1"/>
</dbReference>
<dbReference type="EMBL" id="JBHUOZ010000002">
    <property type="protein sequence ID" value="MFD2919855.1"/>
    <property type="molecule type" value="Genomic_DNA"/>
</dbReference>
<evidence type="ECO:0000313" key="7">
    <source>
        <dbReference type="EMBL" id="MFD2919855.1"/>
    </source>
</evidence>
<dbReference type="CDD" id="cd02966">
    <property type="entry name" value="TlpA_like_family"/>
    <property type="match status" value="1"/>
</dbReference>
<dbReference type="InterPro" id="IPR000866">
    <property type="entry name" value="AhpC/TSA"/>
</dbReference>
<feature type="chain" id="PRO_5046087737" evidence="5">
    <location>
        <begin position="22"/>
        <end position="458"/>
    </location>
</feature>
<evidence type="ECO:0000256" key="3">
    <source>
        <dbReference type="ARBA" id="ARBA00023157"/>
    </source>
</evidence>
<keyword evidence="2" id="KW-0201">Cytochrome c-type biogenesis</keyword>
<dbReference type="SUPFAM" id="SSF52833">
    <property type="entry name" value="Thioredoxin-like"/>
    <property type="match status" value="1"/>
</dbReference>
<protein>
    <submittedName>
        <fullName evidence="7">TlpA family protein disulfide reductase</fullName>
    </submittedName>
</protein>
<gene>
    <name evidence="7" type="ORF">ACFS6H_09070</name>
</gene>
<keyword evidence="4" id="KW-0676">Redox-active center</keyword>
<dbReference type="InterPro" id="IPR050553">
    <property type="entry name" value="Thioredoxin_ResA/DsbE_sf"/>
</dbReference>
<evidence type="ECO:0000256" key="5">
    <source>
        <dbReference type="SAM" id="SignalP"/>
    </source>
</evidence>
<dbReference type="PANTHER" id="PTHR42852:SF6">
    <property type="entry name" value="THIOL:DISULFIDE INTERCHANGE PROTEIN DSBE"/>
    <property type="match status" value="1"/>
</dbReference>
<proteinExistence type="predicted"/>
<dbReference type="Pfam" id="PF00578">
    <property type="entry name" value="AhpC-TSA"/>
    <property type="match status" value="1"/>
</dbReference>
<evidence type="ECO:0000256" key="2">
    <source>
        <dbReference type="ARBA" id="ARBA00022748"/>
    </source>
</evidence>
<dbReference type="InterPro" id="IPR036249">
    <property type="entry name" value="Thioredoxin-like_sf"/>
</dbReference>
<keyword evidence="3" id="KW-1015">Disulfide bond</keyword>
<dbReference type="PROSITE" id="PS51352">
    <property type="entry name" value="THIOREDOXIN_2"/>
    <property type="match status" value="1"/>
</dbReference>
<sequence>MKKIKGLVYLLCLGITATAQKPVTIDGNFANGKQQPEIKLFKVADGTLEPIATTRPNDKGKFGFRFFPEYEGLYVIGAGRPLTPQGNQKFWLKPGDQLSIALTDSSYTLTGTANSKENQVLTQWYKMIWPLEWKSFYFGRANSTYVDFFPELNKLLPKAKTWMTTAPVTGNKKFNAALKDIVRLDLAYTALNFLSTPRLAHPAKEEIPEYYSGLSVNGLFPVTSMVYTYPWGSRLFNQVFMKDQLNSGEEAKSGLAAMEQGLRLIDNDTLKGDMTLQYLARLKNYEDFLAYKSIAEKYILTDAQKKEEFRIDAALTELKQGANGYEFKLEDKDGKMVAFTDLKGKVVLIDTWATWCAPCKVEIPHLKKLEEEMKGKAVAIVSISVDEENDKDKWRKMIADQNLGGIQLFAKGWSYFTKYYKITAIPRFLVFDKQGKVVTIDAPRPSSPDLKPLLEKYL</sequence>
<evidence type="ECO:0000259" key="6">
    <source>
        <dbReference type="PROSITE" id="PS51352"/>
    </source>
</evidence>
<comment type="caution">
    <text evidence="7">The sequence shown here is derived from an EMBL/GenBank/DDBJ whole genome shotgun (WGS) entry which is preliminary data.</text>
</comment>
<evidence type="ECO:0000256" key="1">
    <source>
        <dbReference type="ARBA" id="ARBA00004196"/>
    </source>
</evidence>
<reference evidence="8" key="1">
    <citation type="journal article" date="2019" name="Int. J. Syst. Evol. Microbiol.">
        <title>The Global Catalogue of Microorganisms (GCM) 10K type strain sequencing project: providing services to taxonomists for standard genome sequencing and annotation.</title>
        <authorList>
            <consortium name="The Broad Institute Genomics Platform"/>
            <consortium name="The Broad Institute Genome Sequencing Center for Infectious Disease"/>
            <person name="Wu L."/>
            <person name="Ma J."/>
        </authorList>
    </citation>
    <scope>NUCLEOTIDE SEQUENCE [LARGE SCALE GENOMIC DNA]</scope>
    <source>
        <strain evidence="8">KCTC 23299</strain>
    </source>
</reference>